<keyword evidence="2" id="KW-1185">Reference proteome</keyword>
<dbReference type="Pfam" id="PF11533">
    <property type="entry name" value="AtzH-like"/>
    <property type="match status" value="1"/>
</dbReference>
<accession>A0A6J5E5R4</accession>
<gene>
    <name evidence="1" type="ORF">LMG29739_03380</name>
</gene>
<dbReference type="AlphaFoldDB" id="A0A6J5E5R4"/>
<sequence>MISFMNINLPHVLAEVSAAFSAYERALADNDTFLLNALVWESPQTVRYRLDDMQHGSEKVREFHASRHSAGTRIIATCTTITTFGFDYATVNMEFVIDHAELHGRKTAVWARVGPDSQPEAGLHRGWRIVALHESAISRRETP</sequence>
<dbReference type="Proteomes" id="UP000494329">
    <property type="component" value="Unassembled WGS sequence"/>
</dbReference>
<proteinExistence type="predicted"/>
<evidence type="ECO:0000313" key="1">
    <source>
        <dbReference type="EMBL" id="CAB3760412.1"/>
    </source>
</evidence>
<protein>
    <recommendedName>
        <fullName evidence="3">DUF4440 domain-containing protein</fullName>
    </recommendedName>
</protein>
<dbReference type="InterPro" id="IPR024507">
    <property type="entry name" value="AtzH-like"/>
</dbReference>
<reference evidence="1 2" key="1">
    <citation type="submission" date="2020-04" db="EMBL/GenBank/DDBJ databases">
        <authorList>
            <person name="De Canck E."/>
        </authorList>
    </citation>
    <scope>NUCLEOTIDE SEQUENCE [LARGE SCALE GENOMIC DNA]</scope>
    <source>
        <strain evidence="1 2">LMG 29739</strain>
    </source>
</reference>
<dbReference type="Gene3D" id="3.10.450.50">
    <property type="match status" value="1"/>
</dbReference>
<evidence type="ECO:0000313" key="2">
    <source>
        <dbReference type="Proteomes" id="UP000494329"/>
    </source>
</evidence>
<dbReference type="EMBL" id="CADIKF010000025">
    <property type="protein sequence ID" value="CAB3760412.1"/>
    <property type="molecule type" value="Genomic_DNA"/>
</dbReference>
<evidence type="ECO:0008006" key="3">
    <source>
        <dbReference type="Google" id="ProtNLM"/>
    </source>
</evidence>
<organism evidence="1 2">
    <name type="scientific">Paraburkholderia solisilvae</name>
    <dbReference type="NCBI Taxonomy" id="624376"/>
    <lineage>
        <taxon>Bacteria</taxon>
        <taxon>Pseudomonadati</taxon>
        <taxon>Pseudomonadota</taxon>
        <taxon>Betaproteobacteria</taxon>
        <taxon>Burkholderiales</taxon>
        <taxon>Burkholderiaceae</taxon>
        <taxon>Paraburkholderia</taxon>
    </lineage>
</organism>
<dbReference type="SUPFAM" id="SSF54427">
    <property type="entry name" value="NTF2-like"/>
    <property type="match status" value="1"/>
</dbReference>
<name>A0A6J5E5R4_9BURK</name>
<dbReference type="InterPro" id="IPR032710">
    <property type="entry name" value="NTF2-like_dom_sf"/>
</dbReference>